<sequence>MLLAAVRGCDLGVPGGGFVYFPSAGAAAFDQGAAKPRAPRAPAGWPTAKIAWFNLNQISDGWTPSSPLLLLLVSLGMVSPWAWYLPGPGISLGMVSPWACYLPGHGISLGMVSPWAWYCPGHGISLGMVSPWAWYLPGPGIALGLVSPWAWYLPGHGISLGMVSPWAWYLLRGMQAEGSERGTASGPPGLHEDGWQIDVEHP</sequence>
<keyword evidence="2" id="KW-0812">Transmembrane</keyword>
<protein>
    <submittedName>
        <fullName evidence="3">Uncharacterized protein</fullName>
    </submittedName>
</protein>
<evidence type="ECO:0000313" key="3">
    <source>
        <dbReference type="EMBL" id="KAJ3605367.1"/>
    </source>
</evidence>
<comment type="caution">
    <text evidence="3">The sequence shown here is derived from an EMBL/GenBank/DDBJ whole genome shotgun (WGS) entry which is preliminary data.</text>
</comment>
<gene>
    <name evidence="3" type="ORF">NHX12_027414</name>
</gene>
<feature type="region of interest" description="Disordered" evidence="1">
    <location>
        <begin position="180"/>
        <end position="202"/>
    </location>
</feature>
<evidence type="ECO:0000256" key="1">
    <source>
        <dbReference type="SAM" id="MobiDB-lite"/>
    </source>
</evidence>
<proteinExistence type="predicted"/>
<dbReference type="AlphaFoldDB" id="A0A9Q0ILV1"/>
<keyword evidence="2" id="KW-1133">Transmembrane helix</keyword>
<keyword evidence="2" id="KW-0472">Membrane</keyword>
<feature type="transmembrane region" description="Helical" evidence="2">
    <location>
        <begin position="149"/>
        <end position="171"/>
    </location>
</feature>
<keyword evidence="4" id="KW-1185">Reference proteome</keyword>
<organism evidence="3 4">
    <name type="scientific">Muraenolepis orangiensis</name>
    <name type="common">Patagonian moray cod</name>
    <dbReference type="NCBI Taxonomy" id="630683"/>
    <lineage>
        <taxon>Eukaryota</taxon>
        <taxon>Metazoa</taxon>
        <taxon>Chordata</taxon>
        <taxon>Craniata</taxon>
        <taxon>Vertebrata</taxon>
        <taxon>Euteleostomi</taxon>
        <taxon>Actinopterygii</taxon>
        <taxon>Neopterygii</taxon>
        <taxon>Teleostei</taxon>
        <taxon>Neoteleostei</taxon>
        <taxon>Acanthomorphata</taxon>
        <taxon>Zeiogadaria</taxon>
        <taxon>Gadariae</taxon>
        <taxon>Gadiformes</taxon>
        <taxon>Muraenolepidoidei</taxon>
        <taxon>Muraenolepididae</taxon>
        <taxon>Muraenolepis</taxon>
    </lineage>
</organism>
<evidence type="ECO:0000256" key="2">
    <source>
        <dbReference type="SAM" id="Phobius"/>
    </source>
</evidence>
<feature type="compositionally biased region" description="Basic and acidic residues" evidence="1">
    <location>
        <begin position="190"/>
        <end position="202"/>
    </location>
</feature>
<dbReference type="Proteomes" id="UP001148018">
    <property type="component" value="Unassembled WGS sequence"/>
</dbReference>
<evidence type="ECO:0000313" key="4">
    <source>
        <dbReference type="Proteomes" id="UP001148018"/>
    </source>
</evidence>
<reference evidence="3" key="1">
    <citation type="submission" date="2022-07" db="EMBL/GenBank/DDBJ databases">
        <title>Chromosome-level genome of Muraenolepis orangiensis.</title>
        <authorList>
            <person name="Kim J."/>
        </authorList>
    </citation>
    <scope>NUCLEOTIDE SEQUENCE</scope>
    <source>
        <strain evidence="3">KU_S4_2022</strain>
        <tissue evidence="3">Muscle</tissue>
    </source>
</reference>
<dbReference type="EMBL" id="JANIIK010000043">
    <property type="protein sequence ID" value="KAJ3605367.1"/>
    <property type="molecule type" value="Genomic_DNA"/>
</dbReference>
<name>A0A9Q0ILV1_9TELE</name>
<accession>A0A9Q0ILV1</accession>